<protein>
    <recommendedName>
        <fullName evidence="6">MADS-box domain-containing protein</fullName>
    </recommendedName>
</protein>
<dbReference type="GO" id="GO:0005634">
    <property type="term" value="C:nucleus"/>
    <property type="evidence" value="ECO:0007669"/>
    <property type="project" value="UniProtKB-SubCell"/>
</dbReference>
<keyword evidence="3" id="KW-0238">DNA-binding</keyword>
<dbReference type="SUPFAM" id="SSF55455">
    <property type="entry name" value="SRF-like"/>
    <property type="match status" value="1"/>
</dbReference>
<comment type="subcellular location">
    <subcellularLocation>
        <location evidence="1">Nucleus</location>
    </subcellularLocation>
</comment>
<dbReference type="PANTHER" id="PTHR11945:SF564">
    <property type="entry name" value="PROTEIN, PUTATIVE-RELATED"/>
    <property type="match status" value="1"/>
</dbReference>
<organism evidence="7 8">
    <name type="scientific">Canavalia gladiata</name>
    <name type="common">Sword bean</name>
    <name type="synonym">Dolichos gladiatus</name>
    <dbReference type="NCBI Taxonomy" id="3824"/>
    <lineage>
        <taxon>Eukaryota</taxon>
        <taxon>Viridiplantae</taxon>
        <taxon>Streptophyta</taxon>
        <taxon>Embryophyta</taxon>
        <taxon>Tracheophyta</taxon>
        <taxon>Spermatophyta</taxon>
        <taxon>Magnoliopsida</taxon>
        <taxon>eudicotyledons</taxon>
        <taxon>Gunneridae</taxon>
        <taxon>Pentapetalae</taxon>
        <taxon>rosids</taxon>
        <taxon>fabids</taxon>
        <taxon>Fabales</taxon>
        <taxon>Fabaceae</taxon>
        <taxon>Papilionoideae</taxon>
        <taxon>50 kb inversion clade</taxon>
        <taxon>NPAAA clade</taxon>
        <taxon>indigoferoid/millettioid clade</taxon>
        <taxon>Phaseoleae</taxon>
        <taxon>Canavalia</taxon>
    </lineage>
</organism>
<keyword evidence="8" id="KW-1185">Reference proteome</keyword>
<keyword evidence="4" id="KW-0804">Transcription</keyword>
<dbReference type="AlphaFoldDB" id="A0AAN9JSJ4"/>
<keyword evidence="2" id="KW-0805">Transcription regulation</keyword>
<dbReference type="EMBL" id="JAYMYQ010000011">
    <property type="protein sequence ID" value="KAK7304710.1"/>
    <property type="molecule type" value="Genomic_DNA"/>
</dbReference>
<evidence type="ECO:0000313" key="7">
    <source>
        <dbReference type="EMBL" id="KAK7304710.1"/>
    </source>
</evidence>
<dbReference type="PROSITE" id="PS50066">
    <property type="entry name" value="MADS_BOX_2"/>
    <property type="match status" value="1"/>
</dbReference>
<dbReference type="GO" id="GO:0046983">
    <property type="term" value="F:protein dimerization activity"/>
    <property type="evidence" value="ECO:0007669"/>
    <property type="project" value="InterPro"/>
</dbReference>
<name>A0AAN9JSJ4_CANGL</name>
<dbReference type="InterPro" id="IPR036879">
    <property type="entry name" value="TF_MADSbox_sf"/>
</dbReference>
<comment type="caution">
    <text evidence="7">The sequence shown here is derived from an EMBL/GenBank/DDBJ whole genome shotgun (WGS) entry which is preliminary data.</text>
</comment>
<sequence>MGRPKLTLKPIENGRDRGLAFKKGKKGLMKKISEFSTTCVVNACMIIYDGNGDAPPMTWPQDPTKVHSIIEKYECAKNEKPPKNFALNDYFVNRKNMVEFEISKVRKAILKIKYPTWHPNFNSLGEEEMRNLITMLDNKLEACHQRMKILKHNHPTEANFNFMLNRVLSGNDAPNSCLNFMPQDQLVFAPMKSLNDNNLLASYRLNVDRGFGSQSPMLHYDPNLMQLMTKNNRVLDITNQVNVPLDHADQIGAYGNSTSQFSEPLDYFSQLGETEDFAIQPGESISWTNFGRSTLAMDGSEDNPNSSVCNYNKGVESMQPNNNVPILQNIASQYKNMQRRTDLPTLFLPPLDEFQIDDYNNMLQTQLFNLKN</sequence>
<dbReference type="Gene3D" id="3.40.1810.10">
    <property type="entry name" value="Transcription factor, MADS-box"/>
    <property type="match status" value="1"/>
</dbReference>
<evidence type="ECO:0000313" key="8">
    <source>
        <dbReference type="Proteomes" id="UP001367508"/>
    </source>
</evidence>
<dbReference type="SMART" id="SM00432">
    <property type="entry name" value="MADS"/>
    <property type="match status" value="1"/>
</dbReference>
<dbReference type="GO" id="GO:0000981">
    <property type="term" value="F:DNA-binding transcription factor activity, RNA polymerase II-specific"/>
    <property type="evidence" value="ECO:0007669"/>
    <property type="project" value="TreeGrafter"/>
</dbReference>
<evidence type="ECO:0000259" key="6">
    <source>
        <dbReference type="PROSITE" id="PS50066"/>
    </source>
</evidence>
<evidence type="ECO:0000256" key="2">
    <source>
        <dbReference type="ARBA" id="ARBA00023015"/>
    </source>
</evidence>
<reference evidence="7 8" key="1">
    <citation type="submission" date="2024-01" db="EMBL/GenBank/DDBJ databases">
        <title>The genomes of 5 underutilized Papilionoideae crops provide insights into root nodulation and disease resistanc.</title>
        <authorList>
            <person name="Jiang F."/>
        </authorList>
    </citation>
    <scope>NUCLEOTIDE SEQUENCE [LARGE SCALE GENOMIC DNA]</scope>
    <source>
        <strain evidence="7">LVBAO_FW01</strain>
        <tissue evidence="7">Leaves</tissue>
    </source>
</reference>
<dbReference type="Pfam" id="PF00319">
    <property type="entry name" value="SRF-TF"/>
    <property type="match status" value="1"/>
</dbReference>
<proteinExistence type="predicted"/>
<evidence type="ECO:0000256" key="3">
    <source>
        <dbReference type="ARBA" id="ARBA00023125"/>
    </source>
</evidence>
<evidence type="ECO:0000256" key="5">
    <source>
        <dbReference type="ARBA" id="ARBA00023242"/>
    </source>
</evidence>
<dbReference type="PANTHER" id="PTHR11945">
    <property type="entry name" value="MADS BOX PROTEIN"/>
    <property type="match status" value="1"/>
</dbReference>
<accession>A0AAN9JSJ4</accession>
<gene>
    <name evidence="7" type="ORF">VNO77_42596</name>
</gene>
<evidence type="ECO:0000256" key="1">
    <source>
        <dbReference type="ARBA" id="ARBA00004123"/>
    </source>
</evidence>
<keyword evidence="5" id="KW-0539">Nucleus</keyword>
<feature type="domain" description="MADS-box" evidence="6">
    <location>
        <begin position="1"/>
        <end position="61"/>
    </location>
</feature>
<evidence type="ECO:0000256" key="4">
    <source>
        <dbReference type="ARBA" id="ARBA00023163"/>
    </source>
</evidence>
<dbReference type="GO" id="GO:0000978">
    <property type="term" value="F:RNA polymerase II cis-regulatory region sequence-specific DNA binding"/>
    <property type="evidence" value="ECO:0007669"/>
    <property type="project" value="TreeGrafter"/>
</dbReference>
<dbReference type="Proteomes" id="UP001367508">
    <property type="component" value="Unassembled WGS sequence"/>
</dbReference>
<dbReference type="InterPro" id="IPR002100">
    <property type="entry name" value="TF_MADSbox"/>
</dbReference>